<organism evidence="2 3">
    <name type="scientific">Methylorubrum extorquens</name>
    <name type="common">Methylobacterium dichloromethanicum</name>
    <name type="synonym">Methylobacterium extorquens</name>
    <dbReference type="NCBI Taxonomy" id="408"/>
    <lineage>
        <taxon>Bacteria</taxon>
        <taxon>Pseudomonadati</taxon>
        <taxon>Pseudomonadota</taxon>
        <taxon>Alphaproteobacteria</taxon>
        <taxon>Hyphomicrobiales</taxon>
        <taxon>Methylobacteriaceae</taxon>
        <taxon>Methylorubrum</taxon>
    </lineage>
</organism>
<dbReference type="PANTHER" id="PTHR36973">
    <property type="entry name" value="SLL1456 PROTEIN-RELATED"/>
    <property type="match status" value="1"/>
</dbReference>
<feature type="domain" description="Methyltransferase FkbM" evidence="1">
    <location>
        <begin position="313"/>
        <end position="462"/>
    </location>
</feature>
<dbReference type="RefSeq" id="WP_283535286.1">
    <property type="nucleotide sequence ID" value="NZ_CP073633.1"/>
</dbReference>
<name>A0AAX3WC54_METEX</name>
<dbReference type="InterPro" id="IPR006342">
    <property type="entry name" value="FkbM_mtfrase"/>
</dbReference>
<dbReference type="Pfam" id="PF05050">
    <property type="entry name" value="Methyltransf_21"/>
    <property type="match status" value="1"/>
</dbReference>
<dbReference type="GO" id="GO:0008171">
    <property type="term" value="F:O-methyltransferase activity"/>
    <property type="evidence" value="ECO:0007669"/>
    <property type="project" value="TreeGrafter"/>
</dbReference>
<dbReference type="Pfam" id="PF13704">
    <property type="entry name" value="Glyco_tranf_2_4"/>
    <property type="match status" value="1"/>
</dbReference>
<dbReference type="Gene3D" id="3.40.50.150">
    <property type="entry name" value="Vaccinia Virus protein VP39"/>
    <property type="match status" value="1"/>
</dbReference>
<keyword evidence="2" id="KW-0489">Methyltransferase</keyword>
<reference evidence="2" key="1">
    <citation type="journal article" date="2022" name="Biotechnol. Bioprocess Eng.">
        <title>Pan-genome Analysis Reveals Comparative Genomic Features of Central Metabolic Pathways in Methylorubrum extorquens.</title>
        <authorList>
            <person name="Lee G.M."/>
            <person name="Scott-Nevros Z.K."/>
            <person name="Lee S.-M."/>
            <person name="Kim D."/>
        </authorList>
    </citation>
    <scope>NUCLEOTIDE SEQUENCE</scope>
    <source>
        <strain evidence="2">ATCC 55366</strain>
    </source>
</reference>
<dbReference type="GO" id="GO:0032259">
    <property type="term" value="P:methylation"/>
    <property type="evidence" value="ECO:0007669"/>
    <property type="project" value="UniProtKB-KW"/>
</dbReference>
<accession>A0AAX3WC54</accession>
<dbReference type="InterPro" id="IPR053188">
    <property type="entry name" value="FkbM_Methyltransferase"/>
</dbReference>
<sequence>MPPKILFTLLVRDEIETVKSNIDYHRSIGVDYFIVTDNGSIDGTAEYLRSLAARGEIRLIEEPAYTHSQGAWVTRMAQVAAADFDADWVIHCDADEFFWPENSETDLKSFFSSVPNDANVLRIRRVNMLKDSSLNAGHFLLDNVIADESSAAALRPKVCHRPHADVRVAEGNHHVMGVATSILEEPVGLVIYHYPFRSYRQFERKIVNGAKALESNEKLASSIGAHWRNAFIRYQEGHLESDFNKNLPTADAKAEGLASGKFKVVDAVARYGKERGIAAKAFPVVKPSVEVGGFVYMDVGARGGAKLNDVGLPIIRIMVEPEINEFRKLSLDNTLDYILGVALGDADGDIVFNQAANPFCSSGLKPNMKVLSQYRLARHFETVGQVTVGCARFDTAQVEHSLPTPDALKVDVQGFEYQVLTGFGDLLKGVLAIKLETHFYPLYEGQKLLHDLIDVLAEHDFVLRRISNPRSPNLDGDRHFEGDLVEVDAVFTKRKSWLAANATSRRKFSAACKLFDVSDYR</sequence>
<dbReference type="SUPFAM" id="SSF53448">
    <property type="entry name" value="Nucleotide-diphospho-sugar transferases"/>
    <property type="match status" value="1"/>
</dbReference>
<dbReference type="InterPro" id="IPR029063">
    <property type="entry name" value="SAM-dependent_MTases_sf"/>
</dbReference>
<dbReference type="EMBL" id="CP073633">
    <property type="protein sequence ID" value="WHQ68768.1"/>
    <property type="molecule type" value="Genomic_DNA"/>
</dbReference>
<dbReference type="PANTHER" id="PTHR36973:SF4">
    <property type="entry name" value="NODULATION PROTEIN"/>
    <property type="match status" value="1"/>
</dbReference>
<protein>
    <submittedName>
        <fullName evidence="2">FkbM family methyltransferase</fullName>
    </submittedName>
</protein>
<evidence type="ECO:0000313" key="3">
    <source>
        <dbReference type="Proteomes" id="UP001223720"/>
    </source>
</evidence>
<dbReference type="Proteomes" id="UP001223720">
    <property type="component" value="Chromosome"/>
</dbReference>
<dbReference type="SUPFAM" id="SSF53335">
    <property type="entry name" value="S-adenosyl-L-methionine-dependent methyltransferases"/>
    <property type="match status" value="1"/>
</dbReference>
<evidence type="ECO:0000259" key="1">
    <source>
        <dbReference type="Pfam" id="PF05050"/>
    </source>
</evidence>
<dbReference type="Gene3D" id="3.90.550.10">
    <property type="entry name" value="Spore Coat Polysaccharide Biosynthesis Protein SpsA, Chain A"/>
    <property type="match status" value="1"/>
</dbReference>
<proteinExistence type="predicted"/>
<dbReference type="NCBIfam" id="TIGR01444">
    <property type="entry name" value="fkbM_fam"/>
    <property type="match status" value="1"/>
</dbReference>
<evidence type="ECO:0000313" key="2">
    <source>
        <dbReference type="EMBL" id="WHQ68768.1"/>
    </source>
</evidence>
<gene>
    <name evidence="2" type="ORF">KEC54_20760</name>
</gene>
<keyword evidence="2" id="KW-0808">Transferase</keyword>
<dbReference type="AlphaFoldDB" id="A0AAX3WC54"/>
<dbReference type="InterPro" id="IPR029044">
    <property type="entry name" value="Nucleotide-diphossugar_trans"/>
</dbReference>